<gene>
    <name evidence="7" type="ORF">LCGC14_2600940</name>
</gene>
<dbReference type="Pfam" id="PF04893">
    <property type="entry name" value="Yip1"/>
    <property type="match status" value="1"/>
</dbReference>
<dbReference type="AlphaFoldDB" id="A0A0F9D1H6"/>
<keyword evidence="4 5" id="KW-0472">Membrane</keyword>
<organism evidence="7">
    <name type="scientific">marine sediment metagenome</name>
    <dbReference type="NCBI Taxonomy" id="412755"/>
    <lineage>
        <taxon>unclassified sequences</taxon>
        <taxon>metagenomes</taxon>
        <taxon>ecological metagenomes</taxon>
    </lineage>
</organism>
<evidence type="ECO:0000256" key="2">
    <source>
        <dbReference type="ARBA" id="ARBA00022692"/>
    </source>
</evidence>
<feature type="domain" description="Yip1" evidence="6">
    <location>
        <begin position="12"/>
        <end position="200"/>
    </location>
</feature>
<dbReference type="EMBL" id="LAZR01043912">
    <property type="protein sequence ID" value="KKL05948.1"/>
    <property type="molecule type" value="Genomic_DNA"/>
</dbReference>
<keyword evidence="2 5" id="KW-0812">Transmembrane</keyword>
<proteinExistence type="predicted"/>
<dbReference type="GO" id="GO:0016020">
    <property type="term" value="C:membrane"/>
    <property type="evidence" value="ECO:0007669"/>
    <property type="project" value="UniProtKB-SubCell"/>
</dbReference>
<protein>
    <recommendedName>
        <fullName evidence="6">Yip1 domain-containing protein</fullName>
    </recommendedName>
</protein>
<evidence type="ECO:0000256" key="1">
    <source>
        <dbReference type="ARBA" id="ARBA00004141"/>
    </source>
</evidence>
<comment type="subcellular location">
    <subcellularLocation>
        <location evidence="1">Membrane</location>
        <topology evidence="1">Multi-pass membrane protein</topology>
    </subcellularLocation>
</comment>
<evidence type="ECO:0000259" key="6">
    <source>
        <dbReference type="Pfam" id="PF04893"/>
    </source>
</evidence>
<comment type="caution">
    <text evidence="7">The sequence shown here is derived from an EMBL/GenBank/DDBJ whole genome shotgun (WGS) entry which is preliminary data.</text>
</comment>
<feature type="transmembrane region" description="Helical" evidence="5">
    <location>
        <begin position="147"/>
        <end position="170"/>
    </location>
</feature>
<reference evidence="7" key="1">
    <citation type="journal article" date="2015" name="Nature">
        <title>Complex archaea that bridge the gap between prokaryotes and eukaryotes.</title>
        <authorList>
            <person name="Spang A."/>
            <person name="Saw J.H."/>
            <person name="Jorgensen S.L."/>
            <person name="Zaremba-Niedzwiedzka K."/>
            <person name="Martijn J."/>
            <person name="Lind A.E."/>
            <person name="van Eijk R."/>
            <person name="Schleper C."/>
            <person name="Guy L."/>
            <person name="Ettema T.J."/>
        </authorList>
    </citation>
    <scope>NUCLEOTIDE SEQUENCE</scope>
</reference>
<sequence length="214" mass="24769">MKALLGFNPWLKMWVKPKTTIRKVVDYNPNFRLFFLSAIYGFVSLLSSSQSFALGTTFHFFLVLFLSIIIAPLWGYIVFSVSSFFIFFTGRWLQGKAKYKEVRSAIAWSNAPMIVNVVLWILLLFIFREDILRDFPATFVFSKAQRVFLFLILLCQLVVSVWIIVLYINALSEVQKFSIGKAILNILIAIVIFVAVFFAIALIYFLIMRGFLLR</sequence>
<accession>A0A0F9D1H6</accession>
<feature type="transmembrane region" description="Helical" evidence="5">
    <location>
        <begin position="63"/>
        <end position="93"/>
    </location>
</feature>
<feature type="transmembrane region" description="Helical" evidence="5">
    <location>
        <begin position="105"/>
        <end position="127"/>
    </location>
</feature>
<dbReference type="InterPro" id="IPR006977">
    <property type="entry name" value="Yip1_dom"/>
</dbReference>
<evidence type="ECO:0000313" key="7">
    <source>
        <dbReference type="EMBL" id="KKL05948.1"/>
    </source>
</evidence>
<keyword evidence="3 5" id="KW-1133">Transmembrane helix</keyword>
<evidence type="ECO:0000256" key="5">
    <source>
        <dbReference type="SAM" id="Phobius"/>
    </source>
</evidence>
<evidence type="ECO:0000256" key="3">
    <source>
        <dbReference type="ARBA" id="ARBA00022989"/>
    </source>
</evidence>
<evidence type="ECO:0000256" key="4">
    <source>
        <dbReference type="ARBA" id="ARBA00023136"/>
    </source>
</evidence>
<feature type="transmembrane region" description="Helical" evidence="5">
    <location>
        <begin position="182"/>
        <end position="207"/>
    </location>
</feature>
<name>A0A0F9D1H6_9ZZZZ</name>